<evidence type="ECO:0000256" key="3">
    <source>
        <dbReference type="ARBA" id="ARBA00023136"/>
    </source>
</evidence>
<evidence type="ECO:0000256" key="5">
    <source>
        <dbReference type="ARBA" id="ARBA00023288"/>
    </source>
</evidence>
<dbReference type="Gene3D" id="3.40.190.10">
    <property type="entry name" value="Periplasmic binding protein-like II"/>
    <property type="match status" value="1"/>
</dbReference>
<evidence type="ECO:0000256" key="4">
    <source>
        <dbReference type="ARBA" id="ARBA00023139"/>
    </source>
</evidence>
<sequence length="447" mass="47198">MRRRWSRRLAIVPVLALLASFATACQDDADPEPAPSTGTVDLTLGVFGSSAVVAAYQSMVDSYNATAKSVQVKLRSWPTNAAMNAALDKGAPAPDVYLVAREDLASVIDAKRNVPLFDLLADRNISYGDDYAQTAIEAFSVDDDLQCMPSAVSPMVIYYNTDLIDFDDMRELGLPAPADPVEGWTFDEFSAAATYASRAGDNRGVSISPTLPSLAPFLLSGGGSLYDDDSDPRSLAFSSSDNLDTLGTILPVLRDATVTLDEDQLAEGDPLDYFEAGKLGMIEGYRDLVPELRKVDGLDFDVMPMPQVGGPATVGEVSGLCIAPGEHVQQAADLLVHLISDESTQALAESGEVVPANLSVARSDAFLQPDQEPAHAGVFNASVDQLALLPLVDDVAGLDDAVGPLLSELLLSVGVVNTAGLAEQIDEASRSVLDPDYTPSPSESPTS</sequence>
<evidence type="ECO:0000256" key="1">
    <source>
        <dbReference type="ARBA" id="ARBA00022475"/>
    </source>
</evidence>
<keyword evidence="4" id="KW-0564">Palmitate</keyword>
<keyword evidence="3" id="KW-0472">Membrane</keyword>
<dbReference type="InterPro" id="IPR050490">
    <property type="entry name" value="Bact_solute-bd_prot1"/>
</dbReference>
<dbReference type="PANTHER" id="PTHR43649:SF33">
    <property type="entry name" value="POLYGALACTURONAN_RHAMNOGALACTURONAN-BINDING PROTEIN YTCQ"/>
    <property type="match status" value="1"/>
</dbReference>
<organism evidence="7 8">
    <name type="scientific">Nocardioides plantarum</name>
    <dbReference type="NCBI Taxonomy" id="29299"/>
    <lineage>
        <taxon>Bacteria</taxon>
        <taxon>Bacillati</taxon>
        <taxon>Actinomycetota</taxon>
        <taxon>Actinomycetes</taxon>
        <taxon>Propionibacteriales</taxon>
        <taxon>Nocardioidaceae</taxon>
        <taxon>Nocardioides</taxon>
    </lineage>
</organism>
<proteinExistence type="predicted"/>
<keyword evidence="5" id="KW-0449">Lipoprotein</keyword>
<evidence type="ECO:0000313" key="8">
    <source>
        <dbReference type="Proteomes" id="UP001589750"/>
    </source>
</evidence>
<keyword evidence="8" id="KW-1185">Reference proteome</keyword>
<evidence type="ECO:0000313" key="7">
    <source>
        <dbReference type="EMBL" id="MFB9312811.1"/>
    </source>
</evidence>
<comment type="caution">
    <text evidence="7">The sequence shown here is derived from an EMBL/GenBank/DDBJ whole genome shotgun (WGS) entry which is preliminary data.</text>
</comment>
<feature type="chain" id="PRO_5046397611" evidence="6">
    <location>
        <begin position="25"/>
        <end position="447"/>
    </location>
</feature>
<dbReference type="Pfam" id="PF13416">
    <property type="entry name" value="SBP_bac_8"/>
    <property type="match status" value="1"/>
</dbReference>
<dbReference type="EMBL" id="JBHMDG010000009">
    <property type="protein sequence ID" value="MFB9312811.1"/>
    <property type="molecule type" value="Genomic_DNA"/>
</dbReference>
<evidence type="ECO:0000256" key="2">
    <source>
        <dbReference type="ARBA" id="ARBA00022729"/>
    </source>
</evidence>
<dbReference type="PROSITE" id="PS51257">
    <property type="entry name" value="PROKAR_LIPOPROTEIN"/>
    <property type="match status" value="1"/>
</dbReference>
<keyword evidence="1" id="KW-1003">Cell membrane</keyword>
<dbReference type="Proteomes" id="UP001589750">
    <property type="component" value="Unassembled WGS sequence"/>
</dbReference>
<feature type="signal peptide" evidence="6">
    <location>
        <begin position="1"/>
        <end position="24"/>
    </location>
</feature>
<accession>A0ABV5K7T1</accession>
<evidence type="ECO:0000256" key="6">
    <source>
        <dbReference type="SAM" id="SignalP"/>
    </source>
</evidence>
<dbReference type="SUPFAM" id="SSF53850">
    <property type="entry name" value="Periplasmic binding protein-like II"/>
    <property type="match status" value="1"/>
</dbReference>
<reference evidence="7 8" key="1">
    <citation type="submission" date="2024-09" db="EMBL/GenBank/DDBJ databases">
        <authorList>
            <person name="Sun Q."/>
            <person name="Mori K."/>
        </authorList>
    </citation>
    <scope>NUCLEOTIDE SEQUENCE [LARGE SCALE GENOMIC DNA]</scope>
    <source>
        <strain evidence="7 8">JCM 9626</strain>
    </source>
</reference>
<gene>
    <name evidence="7" type="ORF">ACFFRI_07120</name>
</gene>
<protein>
    <submittedName>
        <fullName evidence="7">ABC transporter substrate-binding protein</fullName>
    </submittedName>
</protein>
<dbReference type="PANTHER" id="PTHR43649">
    <property type="entry name" value="ARABINOSE-BINDING PROTEIN-RELATED"/>
    <property type="match status" value="1"/>
</dbReference>
<name>A0ABV5K7T1_9ACTN</name>
<dbReference type="RefSeq" id="WP_140011587.1">
    <property type="nucleotide sequence ID" value="NZ_JBHMDG010000009.1"/>
</dbReference>
<keyword evidence="2 6" id="KW-0732">Signal</keyword>
<dbReference type="InterPro" id="IPR006059">
    <property type="entry name" value="SBP"/>
</dbReference>